<evidence type="ECO:0000313" key="10">
    <source>
        <dbReference type="Proteomes" id="UP000003599"/>
    </source>
</evidence>
<comment type="catalytic activity">
    <reaction evidence="7">
        <text>a 2'-deoxycytidine in DNA + S-adenosyl-L-methionine = an N(4)-methyl-2'-deoxycytidine in DNA + S-adenosyl-L-homocysteine + H(+)</text>
        <dbReference type="Rhea" id="RHEA:16857"/>
        <dbReference type="Rhea" id="RHEA-COMP:11369"/>
        <dbReference type="Rhea" id="RHEA-COMP:13674"/>
        <dbReference type="ChEBI" id="CHEBI:15378"/>
        <dbReference type="ChEBI" id="CHEBI:57856"/>
        <dbReference type="ChEBI" id="CHEBI:59789"/>
        <dbReference type="ChEBI" id="CHEBI:85452"/>
        <dbReference type="ChEBI" id="CHEBI:137933"/>
        <dbReference type="EC" id="2.1.1.113"/>
    </reaction>
</comment>
<dbReference type="InterPro" id="IPR001387">
    <property type="entry name" value="Cro/C1-type_HTH"/>
</dbReference>
<dbReference type="InterPro" id="IPR010982">
    <property type="entry name" value="Lambda_DNA-bd_dom_sf"/>
</dbReference>
<reference evidence="9 10" key="1">
    <citation type="submission" date="2012-01" db="EMBL/GenBank/DDBJ databases">
        <title>The Genome Sequence of Dolosigranulum pigrum ATCC 51524.</title>
        <authorList>
            <consortium name="The Broad Institute Genome Sequencing Platform"/>
            <person name="Earl A."/>
            <person name="Ward D."/>
            <person name="Feldgarden M."/>
            <person name="Gevers D."/>
            <person name="Huys G."/>
            <person name="Young S.K."/>
            <person name="Zeng Q."/>
            <person name="Gargeya S."/>
            <person name="Fitzgerald M."/>
            <person name="Haas B."/>
            <person name="Abouelleil A."/>
            <person name="Alvarado L."/>
            <person name="Arachchi H.M."/>
            <person name="Berlin A."/>
            <person name="Chapman S.B."/>
            <person name="Gearin G."/>
            <person name="Goldberg J."/>
            <person name="Griggs A."/>
            <person name="Gujja S."/>
            <person name="Hansen M."/>
            <person name="Heiman D."/>
            <person name="Howarth C."/>
            <person name="Larimer J."/>
            <person name="Lui A."/>
            <person name="MacDonald P.J.P."/>
            <person name="McCowen C."/>
            <person name="Montmayeur A."/>
            <person name="Murphy C."/>
            <person name="Neiman D."/>
            <person name="Pearson M."/>
            <person name="Priest M."/>
            <person name="Roberts A."/>
            <person name="Saif S."/>
            <person name="Shea T."/>
            <person name="Sisk P."/>
            <person name="Stolte C."/>
            <person name="Sykes S."/>
            <person name="Wortman J."/>
            <person name="Nusbaum C."/>
            <person name="Birren B."/>
        </authorList>
    </citation>
    <scope>NUCLEOTIDE SEQUENCE [LARGE SCALE GENOMIC DNA]</scope>
    <source>
        <strain evidence="9 10">ATCC 51524</strain>
    </source>
</reference>
<gene>
    <name evidence="9" type="ORF">HMPREF9703_00910</name>
</gene>
<dbReference type="InterPro" id="IPR017985">
    <property type="entry name" value="MeTrfase_CN4_CS"/>
</dbReference>
<dbReference type="AlphaFoldDB" id="H3NEC9"/>
<evidence type="ECO:0000256" key="6">
    <source>
        <dbReference type="ARBA" id="ARBA00022747"/>
    </source>
</evidence>
<dbReference type="SUPFAM" id="SSF53335">
    <property type="entry name" value="S-adenosyl-L-methionine-dependent methyltransferases"/>
    <property type="match status" value="2"/>
</dbReference>
<organism evidence="9 10">
    <name type="scientific">Dolosigranulum pigrum ATCC 51524</name>
    <dbReference type="NCBI Taxonomy" id="883103"/>
    <lineage>
        <taxon>Bacteria</taxon>
        <taxon>Bacillati</taxon>
        <taxon>Bacillota</taxon>
        <taxon>Bacilli</taxon>
        <taxon>Lactobacillales</taxon>
        <taxon>Carnobacteriaceae</taxon>
        <taxon>Dolosigranulum</taxon>
    </lineage>
</organism>
<feature type="domain" description="HTH cro/C1-type" evidence="8">
    <location>
        <begin position="7"/>
        <end position="61"/>
    </location>
</feature>
<name>H3NEC9_9LACT</name>
<proteinExistence type="inferred from homology"/>
<dbReference type="GO" id="GO:0032259">
    <property type="term" value="P:methylation"/>
    <property type="evidence" value="ECO:0007669"/>
    <property type="project" value="UniProtKB-KW"/>
</dbReference>
<dbReference type="EC" id="2.1.1.113" evidence="2"/>
<evidence type="ECO:0000259" key="8">
    <source>
        <dbReference type="PROSITE" id="PS50943"/>
    </source>
</evidence>
<dbReference type="REBASE" id="452717">
    <property type="entry name" value="M1.Dpi51524ORF910P"/>
</dbReference>
<dbReference type="GO" id="GO:0015667">
    <property type="term" value="F:site-specific DNA-methyltransferase (cytosine-N4-specific) activity"/>
    <property type="evidence" value="ECO:0007669"/>
    <property type="project" value="UniProtKB-EC"/>
</dbReference>
<dbReference type="SMART" id="SM00530">
    <property type="entry name" value="HTH_XRE"/>
    <property type="match status" value="1"/>
</dbReference>
<dbReference type="PROSITE" id="PS00093">
    <property type="entry name" value="N4_MTASE"/>
    <property type="match status" value="1"/>
</dbReference>
<evidence type="ECO:0000256" key="2">
    <source>
        <dbReference type="ARBA" id="ARBA00012185"/>
    </source>
</evidence>
<dbReference type="InterPro" id="IPR029063">
    <property type="entry name" value="SAM-dependent_MTases_sf"/>
</dbReference>
<keyword evidence="6" id="KW-0680">Restriction system</keyword>
<keyword evidence="5" id="KW-0949">S-adenosyl-L-methionine</keyword>
<dbReference type="Gene3D" id="1.10.260.40">
    <property type="entry name" value="lambda repressor-like DNA-binding domains"/>
    <property type="match status" value="1"/>
</dbReference>
<dbReference type="SUPFAM" id="SSF47413">
    <property type="entry name" value="lambda repressor-like DNA-binding domains"/>
    <property type="match status" value="1"/>
</dbReference>
<dbReference type="Proteomes" id="UP000003599">
    <property type="component" value="Unassembled WGS sequence"/>
</dbReference>
<evidence type="ECO:0000313" key="9">
    <source>
        <dbReference type="EMBL" id="EHR32794.1"/>
    </source>
</evidence>
<dbReference type="HOGENOM" id="CLU_027633_0_0_9"/>
<evidence type="ECO:0000256" key="1">
    <source>
        <dbReference type="ARBA" id="ARBA00010203"/>
    </source>
</evidence>
<evidence type="ECO:0000256" key="7">
    <source>
        <dbReference type="ARBA" id="ARBA00049120"/>
    </source>
</evidence>
<dbReference type="CDD" id="cd00093">
    <property type="entry name" value="HTH_XRE"/>
    <property type="match status" value="1"/>
</dbReference>
<accession>H3NEC9</accession>
<dbReference type="GO" id="GO:0009307">
    <property type="term" value="P:DNA restriction-modification system"/>
    <property type="evidence" value="ECO:0007669"/>
    <property type="project" value="UniProtKB-KW"/>
</dbReference>
<dbReference type="GeneID" id="42694361"/>
<dbReference type="GO" id="GO:0003677">
    <property type="term" value="F:DNA binding"/>
    <property type="evidence" value="ECO:0007669"/>
    <property type="project" value="InterPro"/>
</dbReference>
<evidence type="ECO:0000256" key="3">
    <source>
        <dbReference type="ARBA" id="ARBA00022603"/>
    </source>
</evidence>
<evidence type="ECO:0000256" key="5">
    <source>
        <dbReference type="ARBA" id="ARBA00022691"/>
    </source>
</evidence>
<dbReference type="eggNOG" id="COG0863">
    <property type="taxonomic scope" value="Bacteria"/>
</dbReference>
<dbReference type="EMBL" id="AGEF01000009">
    <property type="protein sequence ID" value="EHR32794.1"/>
    <property type="molecule type" value="Genomic_DNA"/>
</dbReference>
<keyword evidence="3" id="KW-0489">Methyltransferase</keyword>
<comment type="caution">
    <text evidence="9">The sequence shown here is derived from an EMBL/GenBank/DDBJ whole genome shotgun (WGS) entry which is preliminary data.</text>
</comment>
<sequence length="467" mass="53900">MVDYNIIKEERIKKNLTVTDLANLCSVSASYITKIEKGNVKITDSMQNKLAEVLNLKKGLRFEFKANDATFLNNKINSVHRWYPYIEGFSQGFVDEILDKYNSNVVVYDPFNGSGTTSLTCAYRGVKPIASEINPLMRFIANTKVNTVRNIYVGNKLSKLINEVELMNSYQFEEDIDVWQYMNDCYKGMDFFNDYVIKQIANIKKFIKKIDDDDILNLFKLALASITVESSNMIRSVDLRRKKPNELNRIPKDVKKRFCDQLGFIVNDIVNNNDRDIAELKFINDNAKILNSEHYNTVDVIITSPPYVNGTNYFRNTKLELWVLDYISSNKDLGELRTKAITAGINNVSSRIIIENTFDSIENVVSELDEVSPDKRIPKLIRAYFSDMYKVFGNFNRILKNGGKIYFDIGDSQYYGVHIPVFQFITEIAQMNGFVLDHQEVLRNRKSKNGMTLSQELLIFKKKIEVN</sequence>
<keyword evidence="10" id="KW-1185">Reference proteome</keyword>
<evidence type="ECO:0000256" key="4">
    <source>
        <dbReference type="ARBA" id="ARBA00022679"/>
    </source>
</evidence>
<keyword evidence="4" id="KW-0808">Transferase</keyword>
<comment type="similarity">
    <text evidence="1">Belongs to the N(4)/N(6)-methyltransferase family. N(4) subfamily.</text>
</comment>
<protein>
    <recommendedName>
        <fullName evidence="2">site-specific DNA-methyltransferase (cytosine-N(4)-specific)</fullName>
        <ecNumber evidence="2">2.1.1.113</ecNumber>
    </recommendedName>
</protein>
<dbReference type="Gene3D" id="3.40.50.150">
    <property type="entry name" value="Vaccinia Virus protein VP39"/>
    <property type="match status" value="2"/>
</dbReference>
<dbReference type="Pfam" id="PF01381">
    <property type="entry name" value="HTH_3"/>
    <property type="match status" value="1"/>
</dbReference>
<dbReference type="PROSITE" id="PS50943">
    <property type="entry name" value="HTH_CROC1"/>
    <property type="match status" value="1"/>
</dbReference>
<dbReference type="RefSeq" id="WP_004635993.1">
    <property type="nucleotide sequence ID" value="NZ_JH601103.1"/>
</dbReference>